<evidence type="ECO:0000256" key="10">
    <source>
        <dbReference type="ARBA" id="ARBA00023136"/>
    </source>
</evidence>
<comment type="subcellular location">
    <subcellularLocation>
        <location evidence="1 11">Golgi apparatus membrane</location>
        <topology evidence="1 11">Single-pass type II membrane protein</topology>
    </subcellularLocation>
</comment>
<evidence type="ECO:0000256" key="1">
    <source>
        <dbReference type="ARBA" id="ARBA00004323"/>
    </source>
</evidence>
<proteinExistence type="inferred from homology"/>
<evidence type="ECO:0000256" key="8">
    <source>
        <dbReference type="ARBA" id="ARBA00022989"/>
    </source>
</evidence>
<keyword evidence="7" id="KW-0735">Signal-anchor</keyword>
<protein>
    <recommendedName>
        <fullName evidence="11">Hexosyltransferase</fullName>
        <ecNumber evidence="11">2.4.1.-</ecNumber>
    </recommendedName>
</protein>
<keyword evidence="4 11" id="KW-0328">Glycosyltransferase</keyword>
<dbReference type="EC" id="2.4.1.-" evidence="11"/>
<name>A0AAW1Q1V6_9CHLO</name>
<evidence type="ECO:0000256" key="6">
    <source>
        <dbReference type="ARBA" id="ARBA00022692"/>
    </source>
</evidence>
<evidence type="ECO:0000313" key="12">
    <source>
        <dbReference type="EMBL" id="KAK9814433.1"/>
    </source>
</evidence>
<sequence>MRGSCRCGTFEAPQLYRFDLPVYVAPNTTAATASQEGVFLFIGVLSAGQNLQRRLAVREAWVTDGQITNVSVVRFVLSKDEWTPQVQQEADSFHDIVFVEEKTSYDSLLYKSYFVLEHAVTAHSARFVLKTDDDAFVNVRPLIRQLRLLCESADCRNERLYIGQMARDAPVQLDPKHKWNNVAFYNHTGLKQYPNYMMGGGYVLSGDVATALVKLHHMISLKFTPIEDATIAVWLMAMDVRQVDHPRFHSWAVPCCFKQPRWSGGQPLSVRLQLTDETEASVCGGDPWLLLHKIDQPFKMTFVGRRFRECEAEAEDPNQVPLSIAADVDGDKVDMAGETASTSSV</sequence>
<comment type="caution">
    <text evidence="12">The sequence shown here is derived from an EMBL/GenBank/DDBJ whole genome shotgun (WGS) entry which is preliminary data.</text>
</comment>
<keyword evidence="11" id="KW-0464">Manganese</keyword>
<evidence type="ECO:0000256" key="9">
    <source>
        <dbReference type="ARBA" id="ARBA00023034"/>
    </source>
</evidence>
<dbReference type="Pfam" id="PF01762">
    <property type="entry name" value="Galactosyl_T"/>
    <property type="match status" value="1"/>
</dbReference>
<keyword evidence="10" id="KW-0472">Membrane</keyword>
<dbReference type="GO" id="GO:0016758">
    <property type="term" value="F:hexosyltransferase activity"/>
    <property type="evidence" value="ECO:0007669"/>
    <property type="project" value="InterPro"/>
</dbReference>
<accession>A0AAW1Q1V6</accession>
<evidence type="ECO:0000313" key="13">
    <source>
        <dbReference type="Proteomes" id="UP001489004"/>
    </source>
</evidence>
<comment type="similarity">
    <text evidence="3 11">Belongs to the glycosyltransferase 31 family.</text>
</comment>
<evidence type="ECO:0000256" key="2">
    <source>
        <dbReference type="ARBA" id="ARBA00004922"/>
    </source>
</evidence>
<comment type="cofactor">
    <cofactor evidence="11">
        <name>Mn(2+)</name>
        <dbReference type="ChEBI" id="CHEBI:29035"/>
    </cofactor>
</comment>
<dbReference type="InterPro" id="IPR002659">
    <property type="entry name" value="Glyco_trans_31"/>
</dbReference>
<keyword evidence="6" id="KW-0812">Transmembrane</keyword>
<keyword evidence="8" id="KW-1133">Transmembrane helix</keyword>
<dbReference type="Gene3D" id="3.90.550.50">
    <property type="match status" value="1"/>
</dbReference>
<dbReference type="Proteomes" id="UP001489004">
    <property type="component" value="Unassembled WGS sequence"/>
</dbReference>
<dbReference type="GO" id="GO:0000139">
    <property type="term" value="C:Golgi membrane"/>
    <property type="evidence" value="ECO:0007669"/>
    <property type="project" value="UniProtKB-SubCell"/>
</dbReference>
<evidence type="ECO:0000256" key="4">
    <source>
        <dbReference type="ARBA" id="ARBA00022676"/>
    </source>
</evidence>
<dbReference type="AlphaFoldDB" id="A0AAW1Q1V6"/>
<evidence type="ECO:0000256" key="7">
    <source>
        <dbReference type="ARBA" id="ARBA00022968"/>
    </source>
</evidence>
<dbReference type="PANTHER" id="PTHR11214">
    <property type="entry name" value="BETA-1,3-N-ACETYLGLUCOSAMINYLTRANSFERASE"/>
    <property type="match status" value="1"/>
</dbReference>
<dbReference type="EMBL" id="JALJOR010000007">
    <property type="protein sequence ID" value="KAK9814433.1"/>
    <property type="molecule type" value="Genomic_DNA"/>
</dbReference>
<dbReference type="PANTHER" id="PTHR11214:SF3">
    <property type="entry name" value="BETA-1,3-GALACTOSYLTRANSFERASE 6"/>
    <property type="match status" value="1"/>
</dbReference>
<evidence type="ECO:0000256" key="5">
    <source>
        <dbReference type="ARBA" id="ARBA00022679"/>
    </source>
</evidence>
<evidence type="ECO:0000256" key="11">
    <source>
        <dbReference type="RuleBase" id="RU363063"/>
    </source>
</evidence>
<reference evidence="12 13" key="1">
    <citation type="journal article" date="2024" name="Nat. Commun.">
        <title>Phylogenomics reveals the evolutionary origins of lichenization in chlorophyte algae.</title>
        <authorList>
            <person name="Puginier C."/>
            <person name="Libourel C."/>
            <person name="Otte J."/>
            <person name="Skaloud P."/>
            <person name="Haon M."/>
            <person name="Grisel S."/>
            <person name="Petersen M."/>
            <person name="Berrin J.G."/>
            <person name="Delaux P.M."/>
            <person name="Dal Grande F."/>
            <person name="Keller J."/>
        </authorList>
    </citation>
    <scope>NUCLEOTIDE SEQUENCE [LARGE SCALE GENOMIC DNA]</scope>
    <source>
        <strain evidence="12 13">SAG 2043</strain>
    </source>
</reference>
<comment type="pathway">
    <text evidence="2">Protein modification; protein glycosylation.</text>
</comment>
<keyword evidence="13" id="KW-1185">Reference proteome</keyword>
<keyword evidence="5" id="KW-0808">Transferase</keyword>
<evidence type="ECO:0000256" key="3">
    <source>
        <dbReference type="ARBA" id="ARBA00008661"/>
    </source>
</evidence>
<keyword evidence="9 11" id="KW-0333">Golgi apparatus</keyword>
<organism evidence="12 13">
    <name type="scientific">[Myrmecia] bisecta</name>
    <dbReference type="NCBI Taxonomy" id="41462"/>
    <lineage>
        <taxon>Eukaryota</taxon>
        <taxon>Viridiplantae</taxon>
        <taxon>Chlorophyta</taxon>
        <taxon>core chlorophytes</taxon>
        <taxon>Trebouxiophyceae</taxon>
        <taxon>Trebouxiales</taxon>
        <taxon>Trebouxiaceae</taxon>
        <taxon>Myrmecia</taxon>
    </lineage>
</organism>
<gene>
    <name evidence="12" type="ORF">WJX72_005835</name>
</gene>